<evidence type="ECO:0000256" key="6">
    <source>
        <dbReference type="SAM" id="MobiDB-lite"/>
    </source>
</evidence>
<name>A0ABN9MP49_9NEOB</name>
<dbReference type="Proteomes" id="UP001176940">
    <property type="component" value="Unassembled WGS sequence"/>
</dbReference>
<evidence type="ECO:0000256" key="2">
    <source>
        <dbReference type="ARBA" id="ARBA00022525"/>
    </source>
</evidence>
<keyword evidence="3" id="KW-0732">Signal</keyword>
<comment type="subcellular location">
    <subcellularLocation>
        <location evidence="1">Secreted</location>
    </subcellularLocation>
</comment>
<dbReference type="InterPro" id="IPR037941">
    <property type="entry name" value="SeP"/>
</dbReference>
<feature type="compositionally biased region" description="Basic and acidic residues" evidence="6">
    <location>
        <begin position="216"/>
        <end position="229"/>
    </location>
</feature>
<reference evidence="8" key="1">
    <citation type="submission" date="2023-07" db="EMBL/GenBank/DDBJ databases">
        <authorList>
            <person name="Stuckert A."/>
        </authorList>
    </citation>
    <scope>NUCLEOTIDE SEQUENCE</scope>
</reference>
<keyword evidence="2" id="KW-0964">Secreted</keyword>
<evidence type="ECO:0000256" key="5">
    <source>
        <dbReference type="ARBA" id="ARBA00023180"/>
    </source>
</evidence>
<proteinExistence type="predicted"/>
<comment type="caution">
    <text evidence="8">The sequence shown here is derived from an EMBL/GenBank/DDBJ whole genome shotgun (WGS) entry which is preliminary data.</text>
</comment>
<dbReference type="EMBL" id="CAUEEQ010079395">
    <property type="protein sequence ID" value="CAJ0968563.1"/>
    <property type="molecule type" value="Genomic_DNA"/>
</dbReference>
<evidence type="ECO:0000313" key="9">
    <source>
        <dbReference type="Proteomes" id="UP001176940"/>
    </source>
</evidence>
<dbReference type="PANTHER" id="PTHR10105:SF3">
    <property type="entry name" value="SELENOPROTEIN P"/>
    <property type="match status" value="1"/>
</dbReference>
<keyword evidence="4" id="KW-0712">Selenocysteine</keyword>
<evidence type="ECO:0000256" key="3">
    <source>
        <dbReference type="ARBA" id="ARBA00022729"/>
    </source>
</evidence>
<dbReference type="PANTHER" id="PTHR10105">
    <property type="entry name" value="SELENOPROTEIN P"/>
    <property type="match status" value="1"/>
</dbReference>
<evidence type="ECO:0000256" key="4">
    <source>
        <dbReference type="ARBA" id="ARBA00022933"/>
    </source>
</evidence>
<dbReference type="Pfam" id="PF04592">
    <property type="entry name" value="SelP_N"/>
    <property type="match status" value="1"/>
</dbReference>
<sequence>MRMAVRKCETSLRGLSDILKSRAPDIAKGFLDSVHLDELRVKLENDNYMNVSFIVVNHQEEDSRAKYNELKIRVSEYIPVYQQEEGQADIWSLLKGIKNDVFVYDRCGRLVKHLTLPFSFLQFNYVEDAIKQVYCGTTCGECKHETPNDVCKKEEETPMQSKTDEGPHKHSGSHQQGKEIAAKDSIRPNVHGHKKHHHHHHHHHHKAEGCQTPLDRAAERNEPERRSEGLPESAVLQRTGKQ</sequence>
<protein>
    <recommendedName>
        <fullName evidence="7">Selenoprotein P N-terminal domain-containing protein</fullName>
    </recommendedName>
</protein>
<keyword evidence="5" id="KW-0325">Glycoprotein</keyword>
<evidence type="ECO:0000313" key="8">
    <source>
        <dbReference type="EMBL" id="CAJ0968563.1"/>
    </source>
</evidence>
<feature type="domain" description="Selenoprotein P N-terminal" evidence="7">
    <location>
        <begin position="30"/>
        <end position="216"/>
    </location>
</feature>
<accession>A0ABN9MP49</accession>
<evidence type="ECO:0000259" key="7">
    <source>
        <dbReference type="Pfam" id="PF04592"/>
    </source>
</evidence>
<organism evidence="8 9">
    <name type="scientific">Ranitomeya imitator</name>
    <name type="common">mimic poison frog</name>
    <dbReference type="NCBI Taxonomy" id="111125"/>
    <lineage>
        <taxon>Eukaryota</taxon>
        <taxon>Metazoa</taxon>
        <taxon>Chordata</taxon>
        <taxon>Craniata</taxon>
        <taxon>Vertebrata</taxon>
        <taxon>Euteleostomi</taxon>
        <taxon>Amphibia</taxon>
        <taxon>Batrachia</taxon>
        <taxon>Anura</taxon>
        <taxon>Neobatrachia</taxon>
        <taxon>Hyloidea</taxon>
        <taxon>Dendrobatidae</taxon>
        <taxon>Dendrobatinae</taxon>
        <taxon>Ranitomeya</taxon>
    </lineage>
</organism>
<feature type="compositionally biased region" description="Basic residues" evidence="6">
    <location>
        <begin position="190"/>
        <end position="206"/>
    </location>
</feature>
<evidence type="ECO:0000256" key="1">
    <source>
        <dbReference type="ARBA" id="ARBA00004613"/>
    </source>
</evidence>
<feature type="region of interest" description="Disordered" evidence="6">
    <location>
        <begin position="146"/>
        <end position="242"/>
    </location>
</feature>
<keyword evidence="9" id="KW-1185">Reference proteome</keyword>
<gene>
    <name evidence="8" type="ORF">RIMI_LOCUS23197323</name>
</gene>
<feature type="compositionally biased region" description="Basic and acidic residues" evidence="6">
    <location>
        <begin position="146"/>
        <end position="168"/>
    </location>
</feature>
<dbReference type="InterPro" id="IPR007671">
    <property type="entry name" value="Selenoprotein-P_N"/>
</dbReference>
<feature type="compositionally biased region" description="Basic and acidic residues" evidence="6">
    <location>
        <begin position="176"/>
        <end position="186"/>
    </location>
</feature>